<feature type="transmembrane region" description="Helical" evidence="6">
    <location>
        <begin position="243"/>
        <end position="262"/>
    </location>
</feature>
<dbReference type="Proteomes" id="UP000478995">
    <property type="component" value="Unassembled WGS sequence"/>
</dbReference>
<organism evidence="8 10">
    <name type="scientific">Clostridium botulinum</name>
    <dbReference type="NCBI Taxonomy" id="1491"/>
    <lineage>
        <taxon>Bacteria</taxon>
        <taxon>Bacillati</taxon>
        <taxon>Bacillota</taxon>
        <taxon>Clostridia</taxon>
        <taxon>Eubacteriales</taxon>
        <taxon>Clostridiaceae</taxon>
        <taxon>Clostridium</taxon>
    </lineage>
</organism>
<evidence type="ECO:0000256" key="4">
    <source>
        <dbReference type="ARBA" id="ARBA00022989"/>
    </source>
</evidence>
<dbReference type="GO" id="GO:0022857">
    <property type="term" value="F:transmembrane transporter activity"/>
    <property type="evidence" value="ECO:0007669"/>
    <property type="project" value="TreeGrafter"/>
</dbReference>
<keyword evidence="4 6" id="KW-1133">Transmembrane helix</keyword>
<keyword evidence="3 6" id="KW-0812">Transmembrane</keyword>
<evidence type="ECO:0000313" key="10">
    <source>
        <dbReference type="Proteomes" id="UP000478995"/>
    </source>
</evidence>
<dbReference type="EMBL" id="SWOY01000001">
    <property type="protein sequence ID" value="NFG15847.1"/>
    <property type="molecule type" value="Genomic_DNA"/>
</dbReference>
<dbReference type="InterPro" id="IPR018385">
    <property type="entry name" value="C4_dicarb_anaerob_car-like"/>
</dbReference>
<evidence type="ECO:0000313" key="8">
    <source>
        <dbReference type="EMBL" id="NFG15847.1"/>
    </source>
</evidence>
<feature type="transmembrane region" description="Helical" evidence="6">
    <location>
        <begin position="126"/>
        <end position="150"/>
    </location>
</feature>
<proteinExistence type="predicted"/>
<dbReference type="OrthoDB" id="255482at2"/>
<gene>
    <name evidence="8" type="ORF">FC794_03340</name>
    <name evidence="7" type="ORF">FCV25_04205</name>
</gene>
<evidence type="ECO:0000256" key="5">
    <source>
        <dbReference type="ARBA" id="ARBA00023136"/>
    </source>
</evidence>
<name>A0A0E1QE10_CLOBO</name>
<evidence type="ECO:0000256" key="6">
    <source>
        <dbReference type="SAM" id="Phobius"/>
    </source>
</evidence>
<dbReference type="PANTHER" id="PTHR33362">
    <property type="entry name" value="SIALIC ACID TRAP TRANSPORTER PERMEASE PROTEIN SIAT-RELATED"/>
    <property type="match status" value="1"/>
</dbReference>
<keyword evidence="5 6" id="KW-0472">Membrane</keyword>
<sequence>MGGIVVTKKKKKISFPTAFTVLFIVLIIAAILTYVVPAGSYSKLSYDNDSKVFVVTKPDESTNELPATQKTLDKLKIKVSVEKFKDGSINKPVAIPDTYEQVEQKPQGFFEVIEAPIKGVYDTIDIIMFVLILGGVIGVVNSSGAFDAGIAKLSVATKGKEYLLIVIITTLIALGGTTFGLAEETIALYPILVPVFIAAGYDALVCIAALYMGSSIGTMFATVNPFSVVIASNTSGISIASGFIFRIVGLILAVAITIVYIVKYGVKVKKDPSKSIIYEQRKEIQEKFLKDYSKDDVTLKFSLGRKLMLIIFALTFVVMIWGVAYKKWWFTEMTALFLVVGIILGVISRMGEKNFVDKFVAGSADLVGVALVIGVARSINLVMENGMISDTILYHSSNMISGMNSSVFIIFMLIVFIGLGFFIPSSSGLAVLSMPIMAPLADSVGLPRETIVNAYMFGQGLISFITPTGLILATLAMVDVTYDKWIKFIMPLMGYIAALSAIMLLIQSFVA</sequence>
<evidence type="ECO:0000256" key="3">
    <source>
        <dbReference type="ARBA" id="ARBA00022692"/>
    </source>
</evidence>
<feature type="transmembrane region" description="Helical" evidence="6">
    <location>
        <begin position="18"/>
        <end position="36"/>
    </location>
</feature>
<feature type="transmembrane region" description="Helical" evidence="6">
    <location>
        <begin position="218"/>
        <end position="237"/>
    </location>
</feature>
<dbReference type="PANTHER" id="PTHR33362:SF3">
    <property type="entry name" value="SIALIC ACID TRAP TRANSPORTER PERMEASE PROTEIN SIAT"/>
    <property type="match status" value="1"/>
</dbReference>
<accession>A0A0E1QE10</accession>
<feature type="transmembrane region" description="Helical" evidence="6">
    <location>
        <begin position="162"/>
        <end position="182"/>
    </location>
</feature>
<evidence type="ECO:0000256" key="1">
    <source>
        <dbReference type="ARBA" id="ARBA00004651"/>
    </source>
</evidence>
<evidence type="ECO:0000256" key="2">
    <source>
        <dbReference type="ARBA" id="ARBA00022475"/>
    </source>
</evidence>
<feature type="transmembrane region" description="Helical" evidence="6">
    <location>
        <begin position="488"/>
        <end position="510"/>
    </location>
</feature>
<protein>
    <submittedName>
        <fullName evidence="8">YfcC family protein</fullName>
    </submittedName>
</protein>
<evidence type="ECO:0000313" key="9">
    <source>
        <dbReference type="Proteomes" id="UP000472521"/>
    </source>
</evidence>
<feature type="transmembrane region" description="Helical" evidence="6">
    <location>
        <begin position="330"/>
        <end position="347"/>
    </location>
</feature>
<feature type="transmembrane region" description="Helical" evidence="6">
    <location>
        <begin position="307"/>
        <end position="324"/>
    </location>
</feature>
<feature type="transmembrane region" description="Helical" evidence="6">
    <location>
        <begin position="399"/>
        <end position="422"/>
    </location>
</feature>
<comment type="subcellular location">
    <subcellularLocation>
        <location evidence="1">Cell membrane</location>
        <topology evidence="1">Multi-pass membrane protein</topology>
    </subcellularLocation>
</comment>
<feature type="transmembrane region" description="Helical" evidence="6">
    <location>
        <begin position="359"/>
        <end position="379"/>
    </location>
</feature>
<dbReference type="Proteomes" id="UP000472521">
    <property type="component" value="Unassembled WGS sequence"/>
</dbReference>
<dbReference type="Pfam" id="PF03606">
    <property type="entry name" value="DcuC"/>
    <property type="match status" value="1"/>
</dbReference>
<dbReference type="InterPro" id="IPR004681">
    <property type="entry name" value="TRAP_DctM"/>
</dbReference>
<dbReference type="GO" id="GO:0005886">
    <property type="term" value="C:plasma membrane"/>
    <property type="evidence" value="ECO:0007669"/>
    <property type="project" value="UniProtKB-SubCell"/>
</dbReference>
<dbReference type="AlphaFoldDB" id="A0A0E1QE10"/>
<reference evidence="9 10" key="1">
    <citation type="submission" date="2019-04" db="EMBL/GenBank/DDBJ databases">
        <title>Genome sequencing of Clostridium botulinum Groups I-IV and Clostridium butyricum.</title>
        <authorList>
            <person name="Brunt J."/>
            <person name="Van Vliet A.H.M."/>
            <person name="Stringer S.C."/>
            <person name="Carter A.T."/>
            <person name="Peck M.W."/>
        </authorList>
    </citation>
    <scope>NUCLEOTIDE SEQUENCE [LARGE SCALE GENOMIC DNA]</scope>
    <source>
        <strain evidence="8 10">IFR 18/037</strain>
        <strain evidence="7 9">IFR 18/054</strain>
    </source>
</reference>
<dbReference type="EMBL" id="SWND01000002">
    <property type="protein sequence ID" value="NFF00984.1"/>
    <property type="molecule type" value="Genomic_DNA"/>
</dbReference>
<comment type="caution">
    <text evidence="8">The sequence shown here is derived from an EMBL/GenBank/DDBJ whole genome shotgun (WGS) entry which is preliminary data.</text>
</comment>
<feature type="transmembrane region" description="Helical" evidence="6">
    <location>
        <begin position="188"/>
        <end position="211"/>
    </location>
</feature>
<evidence type="ECO:0000313" key="7">
    <source>
        <dbReference type="EMBL" id="NFF00984.1"/>
    </source>
</evidence>
<keyword evidence="2" id="KW-1003">Cell membrane</keyword>
<feature type="transmembrane region" description="Helical" evidence="6">
    <location>
        <begin position="452"/>
        <end position="476"/>
    </location>
</feature>